<dbReference type="GO" id="GO:0015871">
    <property type="term" value="P:choline transport"/>
    <property type="evidence" value="ECO:0007669"/>
    <property type="project" value="TreeGrafter"/>
</dbReference>
<protein>
    <submittedName>
        <fullName evidence="7">Glycine betaine/carnitine transport binding protein GbuC</fullName>
    </submittedName>
</protein>
<dbReference type="SUPFAM" id="SSF53850">
    <property type="entry name" value="Periplasmic binding protein-like II"/>
    <property type="match status" value="1"/>
</dbReference>
<evidence type="ECO:0000313" key="8">
    <source>
        <dbReference type="Proteomes" id="UP000028868"/>
    </source>
</evidence>
<dbReference type="PANTHER" id="PTHR47737">
    <property type="entry name" value="GLYCINE BETAINE/PROLINE BETAINE TRANSPORT SYSTEM PERMEASE PROTEIN PROW"/>
    <property type="match status" value="1"/>
</dbReference>
<dbReference type="GO" id="GO:0005275">
    <property type="term" value="F:amine transmembrane transporter activity"/>
    <property type="evidence" value="ECO:0007669"/>
    <property type="project" value="TreeGrafter"/>
</dbReference>
<evidence type="ECO:0000256" key="4">
    <source>
        <dbReference type="ARBA" id="ARBA00023136"/>
    </source>
</evidence>
<evidence type="ECO:0000256" key="2">
    <source>
        <dbReference type="ARBA" id="ARBA00022448"/>
    </source>
</evidence>
<feature type="domain" description="ABC-type glycine betaine transport system substrate-binding" evidence="6">
    <location>
        <begin position="49"/>
        <end position="292"/>
    </location>
</feature>
<dbReference type="CDD" id="cd13639">
    <property type="entry name" value="PBP2_OpuAC_like"/>
    <property type="match status" value="1"/>
</dbReference>
<accession>A0A059NW46</accession>
<dbReference type="Gene3D" id="3.10.105.10">
    <property type="entry name" value="Dipeptide-binding Protein, Domain 3"/>
    <property type="match status" value="2"/>
</dbReference>
<name>A0A059NW46_9BACI</name>
<comment type="caution">
    <text evidence="7">The sequence shown here is derived from an EMBL/GenBank/DDBJ whole genome shotgun (WGS) entry which is preliminary data.</text>
</comment>
<dbReference type="GO" id="GO:0043190">
    <property type="term" value="C:ATP-binding cassette (ABC) transporter complex"/>
    <property type="evidence" value="ECO:0007669"/>
    <property type="project" value="InterPro"/>
</dbReference>
<dbReference type="AlphaFoldDB" id="A0A059NW46"/>
<evidence type="ECO:0000256" key="5">
    <source>
        <dbReference type="SAM" id="SignalP"/>
    </source>
</evidence>
<keyword evidence="3" id="KW-1003">Cell membrane</keyword>
<dbReference type="RefSeq" id="WP_244153453.1">
    <property type="nucleotide sequence ID" value="NZ_FNWW01000001.1"/>
</dbReference>
<proteinExistence type="predicted"/>
<dbReference type="Pfam" id="PF04069">
    <property type="entry name" value="OpuAC"/>
    <property type="match status" value="1"/>
</dbReference>
<dbReference type="EMBL" id="CCDI010000001">
    <property type="protein sequence ID" value="CDQ22525.1"/>
    <property type="molecule type" value="Genomic_DNA"/>
</dbReference>
<evidence type="ECO:0000259" key="6">
    <source>
        <dbReference type="Pfam" id="PF04069"/>
    </source>
</evidence>
<dbReference type="PROSITE" id="PS51257">
    <property type="entry name" value="PROKAR_LIPOPROTEIN"/>
    <property type="match status" value="1"/>
</dbReference>
<dbReference type="PANTHER" id="PTHR47737:SF1">
    <property type="entry name" value="GLYCINE BETAINE_PROLINE BETAINE TRANSPORT SYSTEM PERMEASE PROTEIN PROW"/>
    <property type="match status" value="1"/>
</dbReference>
<keyword evidence="4" id="KW-0472">Membrane</keyword>
<comment type="subcellular location">
    <subcellularLocation>
        <location evidence="1">Cell membrane</location>
    </subcellularLocation>
</comment>
<dbReference type="Proteomes" id="UP000028868">
    <property type="component" value="Unassembled WGS sequence"/>
</dbReference>
<dbReference type="GO" id="GO:0015226">
    <property type="term" value="F:carnitine transmembrane transporter activity"/>
    <property type="evidence" value="ECO:0007669"/>
    <property type="project" value="TreeGrafter"/>
</dbReference>
<evidence type="ECO:0000256" key="3">
    <source>
        <dbReference type="ARBA" id="ARBA00022475"/>
    </source>
</evidence>
<organism evidence="7 8">
    <name type="scientific">Halobacillus karajensis</name>
    <dbReference type="NCBI Taxonomy" id="195088"/>
    <lineage>
        <taxon>Bacteria</taxon>
        <taxon>Bacillati</taxon>
        <taxon>Bacillota</taxon>
        <taxon>Bacilli</taxon>
        <taxon>Bacillales</taxon>
        <taxon>Bacillaceae</taxon>
        <taxon>Halobacillus</taxon>
    </lineage>
</organism>
<reference evidence="7 8" key="2">
    <citation type="submission" date="2014-05" db="EMBL/GenBank/DDBJ databases">
        <title>Draft genome sequence of Halobacillus karajensis HK-03.</title>
        <authorList>
            <person name="Khelaifia S."/>
            <person name="Croce O."/>
            <person name="Lagier J.C."/>
            <person name="Raoult D."/>
        </authorList>
    </citation>
    <scope>NUCLEOTIDE SEQUENCE [LARGE SCALE GENOMIC DNA]</scope>
    <source>
        <strain evidence="7 8">HD-03</strain>
    </source>
</reference>
<sequence>MAMENWRKWLPALFLGILLTLAACGGAEDDSNGNENGGDNAENSDDKGTISIGMNNWAENVAVSNMWKLVLEEKGYTVELEQVEKGFLYEALSSGDLDIGMEIWLPNTDKAFYEKYEEDIDWRETWYEGTKLGLAVPSYMEDINTIEDLKGSDAFPDKQIVGIDAGASIMSFTDEVINEYDLDYTLASSSEPTMITELKNSLESEEPIVATLWKPHWVFAEMDLKFLEDPKNVYGDSEDISYAARKGLEEDQPEVVKWFDKFKLSDDQLSSLMAEINEAGDAEEGAQKWIDENQEAIDEWTKE</sequence>
<reference evidence="8" key="1">
    <citation type="submission" date="2014-03" db="EMBL/GenBank/DDBJ databases">
        <authorList>
            <person name="Urmite Genomes U."/>
        </authorList>
    </citation>
    <scope>NUCLEOTIDE SEQUENCE [LARGE SCALE GENOMIC DNA]</scope>
    <source>
        <strain evidence="8">HD-03</strain>
    </source>
</reference>
<dbReference type="Gene3D" id="3.40.190.100">
    <property type="entry name" value="Glycine betaine-binding periplasmic protein, domain 2"/>
    <property type="match status" value="1"/>
</dbReference>
<keyword evidence="8" id="KW-1185">Reference proteome</keyword>
<evidence type="ECO:0000313" key="7">
    <source>
        <dbReference type="EMBL" id="CDQ22525.1"/>
    </source>
</evidence>
<keyword evidence="5" id="KW-0732">Signal</keyword>
<gene>
    <name evidence="7" type="primary">gbuC_1</name>
    <name evidence="7" type="ORF">BN983_00738</name>
</gene>
<dbReference type="InterPro" id="IPR007210">
    <property type="entry name" value="ABC_Gly_betaine_transp_sub-bd"/>
</dbReference>
<feature type="signal peptide" evidence="5">
    <location>
        <begin position="1"/>
        <end position="27"/>
    </location>
</feature>
<keyword evidence="2" id="KW-0813">Transport</keyword>
<dbReference type="GO" id="GO:0031460">
    <property type="term" value="P:glycine betaine transport"/>
    <property type="evidence" value="ECO:0007669"/>
    <property type="project" value="TreeGrafter"/>
</dbReference>
<evidence type="ECO:0000256" key="1">
    <source>
        <dbReference type="ARBA" id="ARBA00004236"/>
    </source>
</evidence>
<feature type="chain" id="PRO_5039079188" evidence="5">
    <location>
        <begin position="28"/>
        <end position="303"/>
    </location>
</feature>